<dbReference type="SUPFAM" id="SSF53474">
    <property type="entry name" value="alpha/beta-Hydrolases"/>
    <property type="match status" value="1"/>
</dbReference>
<evidence type="ECO:0000313" key="4">
    <source>
        <dbReference type="EMBL" id="RAW16848.1"/>
    </source>
</evidence>
<evidence type="ECO:0000256" key="3">
    <source>
        <dbReference type="ARBA" id="ARBA00023098"/>
    </source>
</evidence>
<dbReference type="PANTHER" id="PTHR10272">
    <property type="entry name" value="PLATELET-ACTIVATING FACTOR ACETYLHYDROLASE"/>
    <property type="match status" value="1"/>
</dbReference>
<reference evidence="4 5" key="1">
    <citation type="submission" date="2018-04" db="EMBL/GenBank/DDBJ databases">
        <title>Paenibacillus taichungensis Genome sequencing and assembly.</title>
        <authorList>
            <person name="Xu J."/>
            <person name="Rensing C."/>
            <person name="Mazhar H.S."/>
        </authorList>
    </citation>
    <scope>NUCLEOTIDE SEQUENCE [LARGE SCALE GENOMIC DNA]</scope>
    <source>
        <strain evidence="4 5">NC1</strain>
    </source>
</reference>
<dbReference type="GO" id="GO:0016042">
    <property type="term" value="P:lipid catabolic process"/>
    <property type="evidence" value="ECO:0007669"/>
    <property type="project" value="UniProtKB-KW"/>
</dbReference>
<keyword evidence="1" id="KW-0378">Hydrolase</keyword>
<dbReference type="PANTHER" id="PTHR10272:SF0">
    <property type="entry name" value="PLATELET-ACTIVATING FACTOR ACETYLHYDROLASE"/>
    <property type="match status" value="1"/>
</dbReference>
<dbReference type="Gene3D" id="3.40.50.1820">
    <property type="entry name" value="alpha/beta hydrolase"/>
    <property type="match status" value="1"/>
</dbReference>
<dbReference type="GO" id="GO:0003847">
    <property type="term" value="F:1-alkyl-2-acetylglycerophosphocholine esterase activity"/>
    <property type="evidence" value="ECO:0007669"/>
    <property type="project" value="TreeGrafter"/>
</dbReference>
<dbReference type="AlphaFoldDB" id="A0A329R1I5"/>
<dbReference type="EMBL" id="QEVW01000005">
    <property type="protein sequence ID" value="RAW16848.1"/>
    <property type="molecule type" value="Genomic_DNA"/>
</dbReference>
<evidence type="ECO:0008006" key="6">
    <source>
        <dbReference type="Google" id="ProtNLM"/>
    </source>
</evidence>
<evidence type="ECO:0000313" key="5">
    <source>
        <dbReference type="Proteomes" id="UP000250642"/>
    </source>
</evidence>
<dbReference type="RefSeq" id="WP_113052501.1">
    <property type="nucleotide sequence ID" value="NZ_QEVW01000005.1"/>
</dbReference>
<comment type="caution">
    <text evidence="4">The sequence shown here is derived from an EMBL/GenBank/DDBJ whole genome shotgun (WGS) entry which is preliminary data.</text>
</comment>
<name>A0A329R1I5_9BACL</name>
<dbReference type="InterPro" id="IPR029058">
    <property type="entry name" value="AB_hydrolase_fold"/>
</dbReference>
<accession>A0A329R1I5</accession>
<organism evidence="4 5">
    <name type="scientific">Paenibacillus taichungensis</name>
    <dbReference type="NCBI Taxonomy" id="484184"/>
    <lineage>
        <taxon>Bacteria</taxon>
        <taxon>Bacillati</taxon>
        <taxon>Bacillota</taxon>
        <taxon>Bacilli</taxon>
        <taxon>Bacillales</taxon>
        <taxon>Paenibacillaceae</taxon>
        <taxon>Paenibacillus</taxon>
    </lineage>
</organism>
<protein>
    <recommendedName>
        <fullName evidence="6">Platelet-activating factor acetylhydrolase</fullName>
    </recommendedName>
</protein>
<dbReference type="Proteomes" id="UP000250642">
    <property type="component" value="Unassembled WGS sequence"/>
</dbReference>
<keyword evidence="2" id="KW-0442">Lipid degradation</keyword>
<sequence>MRKKYIRVNAMTVGRKVCVLKDESRIDPISKELREVLISIYYPSNPVEHESKYISLFEPNISSAVEMLSSMGVDKDYICNLDSKIHNDESVDITAKTCPIIFVAPAFGVVRDMYSFCVEHLVECGFVVITIGATHESIFSIFPDGRFVKQSNEVSEIESLDIHSWKQLLKLRVEDISWVLENVAEVLDSDKDLRGIVDVNEMGIIGHSLGGAAAYELLKREKRIKASILLDPSFHLMTTSMEEEVSVPLLVARQEKCSFEELENEISPDLLPLLLSGYESLFNSSDLNSSFIKLNGTHHMTFSDIPIHYNEDGIQHKHSTINKYISAFLEEHLKKEKNKFHKLLKNKINDGIDQVNSKGHVI</sequence>
<gene>
    <name evidence="4" type="ORF">DC345_07025</name>
</gene>
<keyword evidence="3" id="KW-0443">Lipid metabolism</keyword>
<evidence type="ECO:0000256" key="1">
    <source>
        <dbReference type="ARBA" id="ARBA00022801"/>
    </source>
</evidence>
<evidence type="ECO:0000256" key="2">
    <source>
        <dbReference type="ARBA" id="ARBA00022963"/>
    </source>
</evidence>
<proteinExistence type="predicted"/>
<dbReference type="Pfam" id="PF03403">
    <property type="entry name" value="PAF-AH_p_II"/>
    <property type="match status" value="1"/>
</dbReference>